<dbReference type="Pfam" id="PF00455">
    <property type="entry name" value="DeoRC"/>
    <property type="match status" value="1"/>
</dbReference>
<sequence>MSLVGEERKAIILDQLNQEGQVKTFDLVKRLGVSSETIRRYLEELEEENRLKRVYGGAVKINLGGEEPSYLKREVLFADEKQRIGKKAATLVEDNDVIFIDDGTTPLQMIQFLMNKSHLTVLTISIPAMHQLVEYKNKDLFSGEIYFIGGKVNATHSRVTGSIAEKMVSLFHVDKAFISIDGIVLNKGITSIDAERGQLLARVIENANQTIVVTDSSKIGSTQLYRIAGWREVDIVISEVPLPKGWSQLLDEHGVEWVLAE</sequence>
<accession>A0ABW0HJ08</accession>
<keyword evidence="4" id="KW-0238">DNA-binding</keyword>
<dbReference type="InterPro" id="IPR001034">
    <property type="entry name" value="DeoR_HTH"/>
</dbReference>
<dbReference type="SUPFAM" id="SSF100950">
    <property type="entry name" value="NagB/RpiA/CoA transferase-like"/>
    <property type="match status" value="1"/>
</dbReference>
<dbReference type="SMART" id="SM01134">
    <property type="entry name" value="DeoRC"/>
    <property type="match status" value="1"/>
</dbReference>
<dbReference type="InterPro" id="IPR014036">
    <property type="entry name" value="DeoR-like_C"/>
</dbReference>
<evidence type="ECO:0000313" key="4">
    <source>
        <dbReference type="EMBL" id="MFC5401196.1"/>
    </source>
</evidence>
<keyword evidence="1" id="KW-0805">Transcription regulation</keyword>
<dbReference type="GO" id="GO:0003677">
    <property type="term" value="F:DNA binding"/>
    <property type="evidence" value="ECO:0007669"/>
    <property type="project" value="UniProtKB-KW"/>
</dbReference>
<dbReference type="PANTHER" id="PTHR30363:SF44">
    <property type="entry name" value="AGA OPERON TRANSCRIPTIONAL REPRESSOR-RELATED"/>
    <property type="match status" value="1"/>
</dbReference>
<dbReference type="InterPro" id="IPR036388">
    <property type="entry name" value="WH-like_DNA-bd_sf"/>
</dbReference>
<evidence type="ECO:0000259" key="3">
    <source>
        <dbReference type="PROSITE" id="PS51000"/>
    </source>
</evidence>
<feature type="domain" description="HTH deoR-type" evidence="3">
    <location>
        <begin position="5"/>
        <end position="60"/>
    </location>
</feature>
<name>A0ABW0HJ08_9BACL</name>
<dbReference type="PRINTS" id="PR00037">
    <property type="entry name" value="HTHLACR"/>
</dbReference>
<dbReference type="PANTHER" id="PTHR30363">
    <property type="entry name" value="HTH-TYPE TRANSCRIPTIONAL REGULATOR SRLR-RELATED"/>
    <property type="match status" value="1"/>
</dbReference>
<proteinExistence type="predicted"/>
<gene>
    <name evidence="4" type="ORF">ACFPOF_00430</name>
</gene>
<evidence type="ECO:0000256" key="2">
    <source>
        <dbReference type="ARBA" id="ARBA00023163"/>
    </source>
</evidence>
<dbReference type="InterPro" id="IPR036390">
    <property type="entry name" value="WH_DNA-bd_sf"/>
</dbReference>
<reference evidence="5" key="1">
    <citation type="journal article" date="2019" name="Int. J. Syst. Evol. Microbiol.">
        <title>The Global Catalogue of Microorganisms (GCM) 10K type strain sequencing project: providing services to taxonomists for standard genome sequencing and annotation.</title>
        <authorList>
            <consortium name="The Broad Institute Genomics Platform"/>
            <consortium name="The Broad Institute Genome Sequencing Center for Infectious Disease"/>
            <person name="Wu L."/>
            <person name="Ma J."/>
        </authorList>
    </citation>
    <scope>NUCLEOTIDE SEQUENCE [LARGE SCALE GENOMIC DNA]</scope>
    <source>
        <strain evidence="5">CGMCC 1.18575</strain>
    </source>
</reference>
<dbReference type="SUPFAM" id="SSF46785">
    <property type="entry name" value="Winged helix' DNA-binding domain"/>
    <property type="match status" value="1"/>
</dbReference>
<dbReference type="Pfam" id="PF08220">
    <property type="entry name" value="HTH_DeoR"/>
    <property type="match status" value="1"/>
</dbReference>
<dbReference type="SMART" id="SM00420">
    <property type="entry name" value="HTH_DEOR"/>
    <property type="match status" value="1"/>
</dbReference>
<dbReference type="Gene3D" id="1.10.10.10">
    <property type="entry name" value="Winged helix-like DNA-binding domain superfamily/Winged helix DNA-binding domain"/>
    <property type="match status" value="1"/>
</dbReference>
<dbReference type="RefSeq" id="WP_378128524.1">
    <property type="nucleotide sequence ID" value="NZ_JBHSMI010000001.1"/>
</dbReference>
<dbReference type="Gene3D" id="3.40.50.1360">
    <property type="match status" value="1"/>
</dbReference>
<dbReference type="PROSITE" id="PS51000">
    <property type="entry name" value="HTH_DEOR_2"/>
    <property type="match status" value="1"/>
</dbReference>
<keyword evidence="5" id="KW-1185">Reference proteome</keyword>
<keyword evidence="2" id="KW-0804">Transcription</keyword>
<organism evidence="4 5">
    <name type="scientific">Cohnella soli</name>
    <dbReference type="NCBI Taxonomy" id="425005"/>
    <lineage>
        <taxon>Bacteria</taxon>
        <taxon>Bacillati</taxon>
        <taxon>Bacillota</taxon>
        <taxon>Bacilli</taxon>
        <taxon>Bacillales</taxon>
        <taxon>Paenibacillaceae</taxon>
        <taxon>Cohnella</taxon>
    </lineage>
</organism>
<dbReference type="EMBL" id="JBHSMI010000001">
    <property type="protein sequence ID" value="MFC5401196.1"/>
    <property type="molecule type" value="Genomic_DNA"/>
</dbReference>
<evidence type="ECO:0000313" key="5">
    <source>
        <dbReference type="Proteomes" id="UP001596113"/>
    </source>
</evidence>
<evidence type="ECO:0000256" key="1">
    <source>
        <dbReference type="ARBA" id="ARBA00023015"/>
    </source>
</evidence>
<dbReference type="InterPro" id="IPR037171">
    <property type="entry name" value="NagB/RpiA_transferase-like"/>
</dbReference>
<dbReference type="InterPro" id="IPR050313">
    <property type="entry name" value="Carb_Metab_HTH_regulators"/>
</dbReference>
<dbReference type="Proteomes" id="UP001596113">
    <property type="component" value="Unassembled WGS sequence"/>
</dbReference>
<protein>
    <submittedName>
        <fullName evidence="4">DeoR/GlpR family DNA-binding transcription regulator</fullName>
    </submittedName>
</protein>
<comment type="caution">
    <text evidence="4">The sequence shown here is derived from an EMBL/GenBank/DDBJ whole genome shotgun (WGS) entry which is preliminary data.</text>
</comment>